<dbReference type="AlphaFoldDB" id="A0A2A6CWK8"/>
<sequence>MRLLVLVVPLVGLAMAVKESALDPNFAEALVRLCELSPTHSLCSRVQILDHVPEEVAPTVKKMRRSRTTTTKAPTTITEAPTTKGSRHGKMFRYEQEEKSREFFRSIADEIAIDIEDKKPAATHEFTNPRRVSTPLRVPSIYSRFQRVS</sequence>
<accession>A0A2A6CWK8</accession>
<evidence type="ECO:0000313" key="4">
    <source>
        <dbReference type="Proteomes" id="UP000005239"/>
    </source>
</evidence>
<reference evidence="3" key="2">
    <citation type="submission" date="2022-06" db="UniProtKB">
        <authorList>
            <consortium name="EnsemblMetazoa"/>
        </authorList>
    </citation>
    <scope>IDENTIFICATION</scope>
    <source>
        <strain evidence="3">PS312</strain>
    </source>
</reference>
<name>A0A2A6CWK8_PRIPA</name>
<reference evidence="4" key="1">
    <citation type="journal article" date="2008" name="Nat. Genet.">
        <title>The Pristionchus pacificus genome provides a unique perspective on nematode lifestyle and parasitism.</title>
        <authorList>
            <person name="Dieterich C."/>
            <person name="Clifton S.W."/>
            <person name="Schuster L.N."/>
            <person name="Chinwalla A."/>
            <person name="Delehaunty K."/>
            <person name="Dinkelacker I."/>
            <person name="Fulton L."/>
            <person name="Fulton R."/>
            <person name="Godfrey J."/>
            <person name="Minx P."/>
            <person name="Mitreva M."/>
            <person name="Roeseler W."/>
            <person name="Tian H."/>
            <person name="Witte H."/>
            <person name="Yang S.P."/>
            <person name="Wilson R.K."/>
            <person name="Sommer R.J."/>
        </authorList>
    </citation>
    <scope>NUCLEOTIDE SEQUENCE [LARGE SCALE GENOMIC DNA]</scope>
    <source>
        <strain evidence="4">PS312</strain>
    </source>
</reference>
<feature type="chain" id="PRO_5043534268" evidence="2">
    <location>
        <begin position="17"/>
        <end position="149"/>
    </location>
</feature>
<feature type="compositionally biased region" description="Low complexity" evidence="1">
    <location>
        <begin position="68"/>
        <end position="84"/>
    </location>
</feature>
<evidence type="ECO:0000256" key="2">
    <source>
        <dbReference type="SAM" id="SignalP"/>
    </source>
</evidence>
<keyword evidence="2" id="KW-0732">Signal</keyword>
<keyword evidence="4" id="KW-1185">Reference proteome</keyword>
<organism evidence="3 4">
    <name type="scientific">Pristionchus pacificus</name>
    <name type="common">Parasitic nematode worm</name>
    <dbReference type="NCBI Taxonomy" id="54126"/>
    <lineage>
        <taxon>Eukaryota</taxon>
        <taxon>Metazoa</taxon>
        <taxon>Ecdysozoa</taxon>
        <taxon>Nematoda</taxon>
        <taxon>Chromadorea</taxon>
        <taxon>Rhabditida</taxon>
        <taxon>Rhabditina</taxon>
        <taxon>Diplogasteromorpha</taxon>
        <taxon>Diplogasteroidea</taxon>
        <taxon>Neodiplogasteridae</taxon>
        <taxon>Pristionchus</taxon>
    </lineage>
</organism>
<accession>A0A8R1Y7Z8</accession>
<protein>
    <submittedName>
        <fullName evidence="3">Uncharacterized protein</fullName>
    </submittedName>
</protein>
<dbReference type="EnsemblMetazoa" id="PPA07898.1">
    <property type="protein sequence ID" value="PPA07898.1"/>
    <property type="gene ID" value="WBGene00097452"/>
</dbReference>
<evidence type="ECO:0000256" key="1">
    <source>
        <dbReference type="SAM" id="MobiDB-lite"/>
    </source>
</evidence>
<evidence type="ECO:0000313" key="3">
    <source>
        <dbReference type="EnsemblMetazoa" id="PPA07898.1"/>
    </source>
</evidence>
<feature type="signal peptide" evidence="2">
    <location>
        <begin position="1"/>
        <end position="16"/>
    </location>
</feature>
<gene>
    <name evidence="3" type="primary">WBGene00097452</name>
</gene>
<proteinExistence type="predicted"/>
<dbReference type="Proteomes" id="UP000005239">
    <property type="component" value="Unassembled WGS sequence"/>
</dbReference>
<feature type="region of interest" description="Disordered" evidence="1">
    <location>
        <begin position="59"/>
        <end position="88"/>
    </location>
</feature>